<dbReference type="EMBL" id="JAIWYP010000008">
    <property type="protein sequence ID" value="KAH3786046.1"/>
    <property type="molecule type" value="Genomic_DNA"/>
</dbReference>
<organism evidence="1 2">
    <name type="scientific">Dreissena polymorpha</name>
    <name type="common">Zebra mussel</name>
    <name type="synonym">Mytilus polymorpha</name>
    <dbReference type="NCBI Taxonomy" id="45954"/>
    <lineage>
        <taxon>Eukaryota</taxon>
        <taxon>Metazoa</taxon>
        <taxon>Spiralia</taxon>
        <taxon>Lophotrochozoa</taxon>
        <taxon>Mollusca</taxon>
        <taxon>Bivalvia</taxon>
        <taxon>Autobranchia</taxon>
        <taxon>Heteroconchia</taxon>
        <taxon>Euheterodonta</taxon>
        <taxon>Imparidentia</taxon>
        <taxon>Neoheterodontei</taxon>
        <taxon>Myida</taxon>
        <taxon>Dreissenoidea</taxon>
        <taxon>Dreissenidae</taxon>
        <taxon>Dreissena</taxon>
    </lineage>
</organism>
<evidence type="ECO:0000313" key="1">
    <source>
        <dbReference type="EMBL" id="KAH3786046.1"/>
    </source>
</evidence>
<reference evidence="1" key="2">
    <citation type="submission" date="2020-11" db="EMBL/GenBank/DDBJ databases">
        <authorList>
            <person name="McCartney M.A."/>
            <person name="Auch B."/>
            <person name="Kono T."/>
            <person name="Mallez S."/>
            <person name="Becker A."/>
            <person name="Gohl D.M."/>
            <person name="Silverstein K.A.T."/>
            <person name="Koren S."/>
            <person name="Bechman K.B."/>
            <person name="Herman A."/>
            <person name="Abrahante J.E."/>
            <person name="Garbe J."/>
        </authorList>
    </citation>
    <scope>NUCLEOTIDE SEQUENCE</scope>
    <source>
        <strain evidence="1">Duluth1</strain>
        <tissue evidence="1">Whole animal</tissue>
    </source>
</reference>
<keyword evidence="2" id="KW-1185">Reference proteome</keyword>
<name>A0A9D4EUL4_DREPO</name>
<dbReference type="AlphaFoldDB" id="A0A9D4EUL4"/>
<sequence length="79" mass="9138">MYTDLFPHRVFLHDSHTLSMETLLTHIASNHKGTIIKFPTRTVYLHILHIFLKTATLALEPPMQEGCPIYKFSIGYDSH</sequence>
<dbReference type="Proteomes" id="UP000828390">
    <property type="component" value="Unassembled WGS sequence"/>
</dbReference>
<gene>
    <name evidence="1" type="ORF">DPMN_164147</name>
</gene>
<evidence type="ECO:0000313" key="2">
    <source>
        <dbReference type="Proteomes" id="UP000828390"/>
    </source>
</evidence>
<reference evidence="1" key="1">
    <citation type="journal article" date="2019" name="bioRxiv">
        <title>The Genome of the Zebra Mussel, Dreissena polymorpha: A Resource for Invasive Species Research.</title>
        <authorList>
            <person name="McCartney M.A."/>
            <person name="Auch B."/>
            <person name="Kono T."/>
            <person name="Mallez S."/>
            <person name="Zhang Y."/>
            <person name="Obille A."/>
            <person name="Becker A."/>
            <person name="Abrahante J.E."/>
            <person name="Garbe J."/>
            <person name="Badalamenti J.P."/>
            <person name="Herman A."/>
            <person name="Mangelson H."/>
            <person name="Liachko I."/>
            <person name="Sullivan S."/>
            <person name="Sone E.D."/>
            <person name="Koren S."/>
            <person name="Silverstein K.A.T."/>
            <person name="Beckman K.B."/>
            <person name="Gohl D.M."/>
        </authorList>
    </citation>
    <scope>NUCLEOTIDE SEQUENCE</scope>
    <source>
        <strain evidence="1">Duluth1</strain>
        <tissue evidence="1">Whole animal</tissue>
    </source>
</reference>
<protein>
    <submittedName>
        <fullName evidence="1">Uncharacterized protein</fullName>
    </submittedName>
</protein>
<comment type="caution">
    <text evidence="1">The sequence shown here is derived from an EMBL/GenBank/DDBJ whole genome shotgun (WGS) entry which is preliminary data.</text>
</comment>
<proteinExistence type="predicted"/>
<accession>A0A9D4EUL4</accession>